<feature type="non-terminal residue" evidence="1">
    <location>
        <position position="1"/>
    </location>
</feature>
<dbReference type="EMBL" id="CATNWA010015654">
    <property type="protein sequence ID" value="CAI9585486.1"/>
    <property type="molecule type" value="Genomic_DNA"/>
</dbReference>
<protein>
    <submittedName>
        <fullName evidence="1">Uncharacterized protein</fullName>
    </submittedName>
</protein>
<evidence type="ECO:0000313" key="1">
    <source>
        <dbReference type="EMBL" id="CAI9585486.1"/>
    </source>
</evidence>
<proteinExistence type="predicted"/>
<name>A0ABN9ENU3_9NEOB</name>
<keyword evidence="2" id="KW-1185">Reference proteome</keyword>
<reference evidence="1" key="1">
    <citation type="submission" date="2023-05" db="EMBL/GenBank/DDBJ databases">
        <authorList>
            <person name="Stuckert A."/>
        </authorList>
    </citation>
    <scope>NUCLEOTIDE SEQUENCE</scope>
</reference>
<comment type="caution">
    <text evidence="1">The sequence shown here is derived from an EMBL/GenBank/DDBJ whole genome shotgun (WGS) entry which is preliminary data.</text>
</comment>
<sequence>TATRRVNGSKLFERTIVVVKQKVSLLYTIACRWLETVRLCHWNALITQKNITATRRVNGSNSLNVQYCGPK</sequence>
<organism evidence="1 2">
    <name type="scientific">Staurois parvus</name>
    <dbReference type="NCBI Taxonomy" id="386267"/>
    <lineage>
        <taxon>Eukaryota</taxon>
        <taxon>Metazoa</taxon>
        <taxon>Chordata</taxon>
        <taxon>Craniata</taxon>
        <taxon>Vertebrata</taxon>
        <taxon>Euteleostomi</taxon>
        <taxon>Amphibia</taxon>
        <taxon>Batrachia</taxon>
        <taxon>Anura</taxon>
        <taxon>Neobatrachia</taxon>
        <taxon>Ranoidea</taxon>
        <taxon>Ranidae</taxon>
        <taxon>Staurois</taxon>
    </lineage>
</organism>
<dbReference type="Proteomes" id="UP001162483">
    <property type="component" value="Unassembled WGS sequence"/>
</dbReference>
<accession>A0ABN9ENU3</accession>
<evidence type="ECO:0000313" key="2">
    <source>
        <dbReference type="Proteomes" id="UP001162483"/>
    </source>
</evidence>
<gene>
    <name evidence="1" type="ORF">SPARVUS_LOCUS10200187</name>
</gene>